<reference evidence="2" key="1">
    <citation type="submission" date="2023-03" db="EMBL/GenBank/DDBJ databases">
        <title>Massive genome expansion in bonnet fungi (Mycena s.s.) driven by repeated elements and novel gene families across ecological guilds.</title>
        <authorList>
            <consortium name="Lawrence Berkeley National Laboratory"/>
            <person name="Harder C.B."/>
            <person name="Miyauchi S."/>
            <person name="Viragh M."/>
            <person name="Kuo A."/>
            <person name="Thoen E."/>
            <person name="Andreopoulos B."/>
            <person name="Lu D."/>
            <person name="Skrede I."/>
            <person name="Drula E."/>
            <person name="Henrissat B."/>
            <person name="Morin E."/>
            <person name="Kohler A."/>
            <person name="Barry K."/>
            <person name="LaButti K."/>
            <person name="Morin E."/>
            <person name="Salamov A."/>
            <person name="Lipzen A."/>
            <person name="Mereny Z."/>
            <person name="Hegedus B."/>
            <person name="Baldrian P."/>
            <person name="Stursova M."/>
            <person name="Weitz H."/>
            <person name="Taylor A."/>
            <person name="Grigoriev I.V."/>
            <person name="Nagy L.G."/>
            <person name="Martin F."/>
            <person name="Kauserud H."/>
        </authorList>
    </citation>
    <scope>NUCLEOTIDE SEQUENCE</scope>
    <source>
        <strain evidence="2">CBHHK188m</strain>
    </source>
</reference>
<evidence type="ECO:0000256" key="1">
    <source>
        <dbReference type="SAM" id="MobiDB-lite"/>
    </source>
</evidence>
<organism evidence="2 3">
    <name type="scientific">Mycena maculata</name>
    <dbReference type="NCBI Taxonomy" id="230809"/>
    <lineage>
        <taxon>Eukaryota</taxon>
        <taxon>Fungi</taxon>
        <taxon>Dikarya</taxon>
        <taxon>Basidiomycota</taxon>
        <taxon>Agaricomycotina</taxon>
        <taxon>Agaricomycetes</taxon>
        <taxon>Agaricomycetidae</taxon>
        <taxon>Agaricales</taxon>
        <taxon>Marasmiineae</taxon>
        <taxon>Mycenaceae</taxon>
        <taxon>Mycena</taxon>
    </lineage>
</organism>
<keyword evidence="3" id="KW-1185">Reference proteome</keyword>
<name>A0AAD7N5X7_9AGAR</name>
<gene>
    <name evidence="2" type="ORF">DFH07DRAFT_831965</name>
</gene>
<dbReference type="Proteomes" id="UP001215280">
    <property type="component" value="Unassembled WGS sequence"/>
</dbReference>
<feature type="compositionally biased region" description="Basic and acidic residues" evidence="1">
    <location>
        <begin position="329"/>
        <end position="341"/>
    </location>
</feature>
<protein>
    <submittedName>
        <fullName evidence="2">Uncharacterized protein</fullName>
    </submittedName>
</protein>
<dbReference type="EMBL" id="JARJLG010000096">
    <property type="protein sequence ID" value="KAJ7746953.1"/>
    <property type="molecule type" value="Genomic_DNA"/>
</dbReference>
<feature type="region of interest" description="Disordered" evidence="1">
    <location>
        <begin position="328"/>
        <end position="361"/>
    </location>
</feature>
<sequence>MNSIGDFVGILFFIICCVLRDLLRRGVPPRQFVRRPILDVDLAKHRRIPLDERLPHFPAPGPAELAAFNTRPFVWLRCSPPRSPAMNIRKQQILSPRQRQNAHHRLPYQYPVPTSLPTTPVSPAPVTPLHSPALDLAQHRKRFNSINVDKSPRPASPLHSPSFIAGPPRSPLARAASPTVGFPGLLASPWRQEQVADSTSMEPVLPITLPFSSPVPTHPQSQTILSEESFTMCPEILALPPAPAPTPNDMFVYVPSESPPHPPPVRRCPSFSSFVATPLSTVLEVPEPSGAAKKTNKKRHSLAITPSASPFGSPLIPQVYFATPLTLSPEKRPSADSKEGSEPAARGKTVEPDVDSMADTESRVPFSDVRNTAATPTRKPDVFDLPVFDPSRLDPPPANLAALISPVKVPRHVDRGPNPVYHYYAGAPAVAIAKSIARPAQDDFKNFSAALGAKFGLKGWSESAPNELAPRVKKKKNKKKKVVVNGRVQPKVSVSMAGHRAAPPSTVKQLLPAFKQTNHGNPLLRSPVIIDLTSPLGVDRGVVKHASGERAVDAECHPDCADIYCPGGCSATKRE</sequence>
<feature type="region of interest" description="Disordered" evidence="1">
    <location>
        <begin position="287"/>
        <end position="308"/>
    </location>
</feature>
<evidence type="ECO:0000313" key="3">
    <source>
        <dbReference type="Proteomes" id="UP001215280"/>
    </source>
</evidence>
<evidence type="ECO:0000313" key="2">
    <source>
        <dbReference type="EMBL" id="KAJ7746953.1"/>
    </source>
</evidence>
<proteinExistence type="predicted"/>
<accession>A0AAD7N5X7</accession>
<feature type="compositionally biased region" description="Low complexity" evidence="1">
    <location>
        <begin position="165"/>
        <end position="176"/>
    </location>
</feature>
<feature type="region of interest" description="Disordered" evidence="1">
    <location>
        <begin position="146"/>
        <end position="176"/>
    </location>
</feature>
<comment type="caution">
    <text evidence="2">The sequence shown here is derived from an EMBL/GenBank/DDBJ whole genome shotgun (WGS) entry which is preliminary data.</text>
</comment>
<dbReference type="AlphaFoldDB" id="A0AAD7N5X7"/>